<protein>
    <submittedName>
        <fullName evidence="2">Uncharacterized protein</fullName>
    </submittedName>
</protein>
<keyword evidence="3" id="KW-1185">Reference proteome</keyword>
<accession>M2LTI5</accession>
<organism evidence="2 3">
    <name type="scientific">Baudoinia panamericana (strain UAMH 10762)</name>
    <name type="common">Angels' share fungus</name>
    <name type="synonym">Baudoinia compniacensis (strain UAMH 10762)</name>
    <dbReference type="NCBI Taxonomy" id="717646"/>
    <lineage>
        <taxon>Eukaryota</taxon>
        <taxon>Fungi</taxon>
        <taxon>Dikarya</taxon>
        <taxon>Ascomycota</taxon>
        <taxon>Pezizomycotina</taxon>
        <taxon>Dothideomycetes</taxon>
        <taxon>Dothideomycetidae</taxon>
        <taxon>Mycosphaerellales</taxon>
        <taxon>Teratosphaeriaceae</taxon>
        <taxon>Baudoinia</taxon>
    </lineage>
</organism>
<dbReference type="KEGG" id="bcom:BAUCODRAFT_31853"/>
<evidence type="ECO:0000313" key="2">
    <source>
        <dbReference type="EMBL" id="EMC97847.1"/>
    </source>
</evidence>
<dbReference type="EMBL" id="KB445553">
    <property type="protein sequence ID" value="EMC97847.1"/>
    <property type="molecule type" value="Genomic_DNA"/>
</dbReference>
<keyword evidence="1" id="KW-0812">Transmembrane</keyword>
<sequence length="63" mass="6985">MLIEVANDWVRSGSELNYFSLRSHSQSETAYNSGFIFVLILLQVALKMSSRNNECSGSTPTSP</sequence>
<reference evidence="2 3" key="1">
    <citation type="journal article" date="2012" name="PLoS Pathog.">
        <title>Diverse lifestyles and strategies of plant pathogenesis encoded in the genomes of eighteen Dothideomycetes fungi.</title>
        <authorList>
            <person name="Ohm R.A."/>
            <person name="Feau N."/>
            <person name="Henrissat B."/>
            <person name="Schoch C.L."/>
            <person name="Horwitz B.A."/>
            <person name="Barry K.W."/>
            <person name="Condon B.J."/>
            <person name="Copeland A.C."/>
            <person name="Dhillon B."/>
            <person name="Glaser F."/>
            <person name="Hesse C.N."/>
            <person name="Kosti I."/>
            <person name="LaButti K."/>
            <person name="Lindquist E.A."/>
            <person name="Lucas S."/>
            <person name="Salamov A.A."/>
            <person name="Bradshaw R.E."/>
            <person name="Ciuffetti L."/>
            <person name="Hamelin R.C."/>
            <person name="Kema G.H.J."/>
            <person name="Lawrence C."/>
            <person name="Scott J.A."/>
            <person name="Spatafora J.W."/>
            <person name="Turgeon B.G."/>
            <person name="de Wit P.J.G.M."/>
            <person name="Zhong S."/>
            <person name="Goodwin S.B."/>
            <person name="Grigoriev I.V."/>
        </authorList>
    </citation>
    <scope>NUCLEOTIDE SEQUENCE [LARGE SCALE GENOMIC DNA]</scope>
    <source>
        <strain evidence="2 3">UAMH 10762</strain>
    </source>
</reference>
<dbReference type="HOGENOM" id="CLU_2885429_0_0_1"/>
<feature type="transmembrane region" description="Helical" evidence="1">
    <location>
        <begin position="29"/>
        <end position="46"/>
    </location>
</feature>
<keyword evidence="1" id="KW-1133">Transmembrane helix</keyword>
<dbReference type="AlphaFoldDB" id="M2LTI5"/>
<name>M2LTI5_BAUPA</name>
<dbReference type="GeneID" id="19111608"/>
<dbReference type="Proteomes" id="UP000011761">
    <property type="component" value="Unassembled WGS sequence"/>
</dbReference>
<dbReference type="RefSeq" id="XP_007674353.1">
    <property type="nucleotide sequence ID" value="XM_007676163.1"/>
</dbReference>
<keyword evidence="1" id="KW-0472">Membrane</keyword>
<proteinExistence type="predicted"/>
<gene>
    <name evidence="2" type="ORF">BAUCODRAFT_31853</name>
</gene>
<evidence type="ECO:0000256" key="1">
    <source>
        <dbReference type="SAM" id="Phobius"/>
    </source>
</evidence>
<evidence type="ECO:0000313" key="3">
    <source>
        <dbReference type="Proteomes" id="UP000011761"/>
    </source>
</evidence>